<comment type="caution">
    <text evidence="3">The sequence shown here is derived from an EMBL/GenBank/DDBJ whole genome shotgun (WGS) entry which is preliminary data.</text>
</comment>
<feature type="domain" description="Glycosyltransferase 2-like" evidence="2">
    <location>
        <begin position="48"/>
        <end position="226"/>
    </location>
</feature>
<dbReference type="AlphaFoldDB" id="A0A8J7I1T3"/>
<evidence type="ECO:0000313" key="4">
    <source>
        <dbReference type="Proteomes" id="UP000662314"/>
    </source>
</evidence>
<keyword evidence="1" id="KW-0472">Membrane</keyword>
<feature type="transmembrane region" description="Helical" evidence="1">
    <location>
        <begin position="324"/>
        <end position="344"/>
    </location>
</feature>
<feature type="transmembrane region" description="Helical" evidence="1">
    <location>
        <begin position="350"/>
        <end position="375"/>
    </location>
</feature>
<feature type="transmembrane region" description="Helical" evidence="1">
    <location>
        <begin position="387"/>
        <end position="408"/>
    </location>
</feature>
<feature type="transmembrane region" description="Helical" evidence="1">
    <location>
        <begin position="6"/>
        <end position="22"/>
    </location>
</feature>
<dbReference type="Proteomes" id="UP000662314">
    <property type="component" value="Unassembled WGS sequence"/>
</dbReference>
<dbReference type="InterPro" id="IPR017832">
    <property type="entry name" value="Glyco_trans_2_hopen-assoc_HpnB"/>
</dbReference>
<keyword evidence="4" id="KW-1185">Reference proteome</keyword>
<dbReference type="RefSeq" id="WP_214432962.1">
    <property type="nucleotide sequence ID" value="NZ_CAWPUQ010000292.1"/>
</dbReference>
<dbReference type="PANTHER" id="PTHR43646">
    <property type="entry name" value="GLYCOSYLTRANSFERASE"/>
    <property type="match status" value="1"/>
</dbReference>
<dbReference type="NCBIfam" id="TIGR03469">
    <property type="entry name" value="HpnB"/>
    <property type="match status" value="1"/>
</dbReference>
<reference evidence="3 4" key="1">
    <citation type="journal article" date="2021" name="Int. J. Syst. Evol. Microbiol.">
        <title>Amazonocrinis nigriterrae gen. nov., sp. nov., Atlanticothrix silvestris gen. nov., sp. nov. and Dendronalium phyllosphericum gen. nov., sp. nov., nostocacean cyanobacteria from Brazilian environments.</title>
        <authorList>
            <person name="Alvarenga D.O."/>
            <person name="Andreote A.P.D."/>
            <person name="Branco L.H.Z."/>
            <person name="Delbaje E."/>
            <person name="Cruz R.B."/>
            <person name="Varani A.M."/>
            <person name="Fiore M.F."/>
        </authorList>
    </citation>
    <scope>NUCLEOTIDE SEQUENCE [LARGE SCALE GENOMIC DNA]</scope>
    <source>
        <strain evidence="3 4">CENA369</strain>
    </source>
</reference>
<dbReference type="InterPro" id="IPR001173">
    <property type="entry name" value="Glyco_trans_2-like"/>
</dbReference>
<keyword evidence="1" id="KW-1133">Transmembrane helix</keyword>
<sequence length="425" mass="46822">MGVIILGLTLLSLIIWVGLLTLRGQFWRSDQLLEVGETQLKSLPTVCAVIPARNEADLLPITLRSLLLQDYPGIFNVFLVDDRSTDGTAGCAEGVAYAVNKPQQFHLISGKSLPPGWSGKLWAVEQGIQQAQALTPDYFFLTDADIEHDAGNLRRLVAKAVQEDLDLVSVMVRLKCDGFWEKFLIPAFVFFFQKLYPFRWVNNPNKKTAAAAGGAILIRTAALERIGGIQAIRQDLIDDCALAQAVKQRGREAEGQRGRGAEGQRSSKEILVSNPQFPVPNPPTPSASSGRIWLGLSTLTRSLRPYPSLETIWSMIARTAYTQLNYSPLLLLGTLVGMTLIYLVPPVSVILGVVLGNWAIAFTGLLAWLLMSLAYSPTIRFYKCSPWFALSLSAIAFLYTLMTLDSAIRHWQGRGGSWKGRVYPG</sequence>
<proteinExistence type="predicted"/>
<name>A0A8J7I1T3_9NOST</name>
<accession>A0A8J7I1T3</accession>
<organism evidence="3 4">
    <name type="scientific">Dendronalium phyllosphericum CENA369</name>
    <dbReference type="NCBI Taxonomy" id="1725256"/>
    <lineage>
        <taxon>Bacteria</taxon>
        <taxon>Bacillati</taxon>
        <taxon>Cyanobacteriota</taxon>
        <taxon>Cyanophyceae</taxon>
        <taxon>Nostocales</taxon>
        <taxon>Nostocaceae</taxon>
        <taxon>Dendronalium</taxon>
        <taxon>Dendronalium phyllosphericum</taxon>
    </lineage>
</organism>
<dbReference type="Gene3D" id="3.90.550.10">
    <property type="entry name" value="Spore Coat Polysaccharide Biosynthesis Protein SpsA, Chain A"/>
    <property type="match status" value="1"/>
</dbReference>
<protein>
    <submittedName>
        <fullName evidence="3">Glycosyltransferase</fullName>
    </submittedName>
</protein>
<dbReference type="EMBL" id="JAECZA010000057">
    <property type="protein sequence ID" value="MBH8574126.1"/>
    <property type="molecule type" value="Genomic_DNA"/>
</dbReference>
<dbReference type="InterPro" id="IPR029044">
    <property type="entry name" value="Nucleotide-diphossugar_trans"/>
</dbReference>
<evidence type="ECO:0000313" key="3">
    <source>
        <dbReference type="EMBL" id="MBH8574126.1"/>
    </source>
</evidence>
<evidence type="ECO:0000259" key="2">
    <source>
        <dbReference type="Pfam" id="PF00535"/>
    </source>
</evidence>
<gene>
    <name evidence="3" type="ORF">I8752_14075</name>
</gene>
<dbReference type="Pfam" id="PF00535">
    <property type="entry name" value="Glycos_transf_2"/>
    <property type="match status" value="1"/>
</dbReference>
<dbReference type="SUPFAM" id="SSF53448">
    <property type="entry name" value="Nucleotide-diphospho-sugar transferases"/>
    <property type="match status" value="1"/>
</dbReference>
<dbReference type="PANTHER" id="PTHR43646:SF3">
    <property type="entry name" value="SLR1566 PROTEIN"/>
    <property type="match status" value="1"/>
</dbReference>
<keyword evidence="1" id="KW-0812">Transmembrane</keyword>
<evidence type="ECO:0000256" key="1">
    <source>
        <dbReference type="SAM" id="Phobius"/>
    </source>
</evidence>